<sequence>MSQSLSITRMLRRPVENAESVESVALVGGAGVFLLGAIVGTIFFWGRNAPISGPGSLGAFVAIGAGFVALVAFVAGRLLLRTDPRNNERAQHLNELRAGLHVQNRLDVPGAHLHWFDIAALALAHAFIALLGWIGLADLLERSFIGAVVYTLPAAVLAGVALAVTSYVVLLSAVNLTPMLLSLVLAIFLVVGALASMLSSSDPHWWKKNLSALGMTDDISALAFNVTLIIAGVIVTTIAHYATATIPVSTPAERKGRNRVRIALILIGVCLACVGIFPVDRFFLLHNTVATGMTVIYGVMVVGIRWFIPSMPRVFVLLGYVYVAVIIVLAVFFAIGYYNLTAVELVAAVLIFSWIIVFLRNTSVMRPTEVTDETGANDRPLLAPA</sequence>
<feature type="transmembrane region" description="Helical" evidence="1">
    <location>
        <begin position="57"/>
        <end position="80"/>
    </location>
</feature>
<evidence type="ECO:0000313" key="2">
    <source>
        <dbReference type="EMBL" id="NEN05792.1"/>
    </source>
</evidence>
<organism evidence="2 3">
    <name type="scientific">Leifsonia tongyongensis</name>
    <dbReference type="NCBI Taxonomy" id="1268043"/>
    <lineage>
        <taxon>Bacteria</taxon>
        <taxon>Bacillati</taxon>
        <taxon>Actinomycetota</taxon>
        <taxon>Actinomycetes</taxon>
        <taxon>Micrococcales</taxon>
        <taxon>Microbacteriaceae</taxon>
        <taxon>Leifsonia</taxon>
    </lineage>
</organism>
<evidence type="ECO:0000256" key="1">
    <source>
        <dbReference type="SAM" id="Phobius"/>
    </source>
</evidence>
<feature type="transmembrane region" description="Helical" evidence="1">
    <location>
        <begin position="180"/>
        <end position="199"/>
    </location>
</feature>
<feature type="transmembrane region" description="Helical" evidence="1">
    <location>
        <begin position="285"/>
        <end position="308"/>
    </location>
</feature>
<feature type="transmembrane region" description="Helical" evidence="1">
    <location>
        <begin position="262"/>
        <end position="279"/>
    </location>
</feature>
<feature type="transmembrane region" description="Helical" evidence="1">
    <location>
        <begin position="219"/>
        <end position="241"/>
    </location>
</feature>
<accession>A0A6L9XWH6</accession>
<dbReference type="InterPro" id="IPR009339">
    <property type="entry name" value="DUF998"/>
</dbReference>
<gene>
    <name evidence="2" type="ORF">G3T36_07890</name>
</gene>
<keyword evidence="1" id="KW-0812">Transmembrane</keyword>
<dbReference type="Pfam" id="PF06197">
    <property type="entry name" value="DUF998"/>
    <property type="match status" value="1"/>
</dbReference>
<feature type="transmembrane region" description="Helical" evidence="1">
    <location>
        <begin position="148"/>
        <end position="173"/>
    </location>
</feature>
<keyword evidence="1" id="KW-1133">Transmembrane helix</keyword>
<comment type="caution">
    <text evidence="2">The sequence shown here is derived from an EMBL/GenBank/DDBJ whole genome shotgun (WGS) entry which is preliminary data.</text>
</comment>
<reference evidence="2 3" key="1">
    <citation type="journal article" date="2014" name="J. Microbiol.">
        <title>Diaminobutyricibacter tongyongensis gen. nov., sp. nov. and Homoserinibacter gongjuensis gen. nov., sp. nov. belong to the family Microbacteriaceae.</title>
        <authorList>
            <person name="Kim S.J."/>
            <person name="Ahn J.H."/>
            <person name="Weon H.Y."/>
            <person name="Hamada M."/>
            <person name="Suzuki K."/>
            <person name="Kwon S.W."/>
        </authorList>
    </citation>
    <scope>NUCLEOTIDE SEQUENCE [LARGE SCALE GENOMIC DNA]</scope>
    <source>
        <strain evidence="2 3">NBRC 108724</strain>
    </source>
</reference>
<feature type="transmembrane region" description="Helical" evidence="1">
    <location>
        <begin position="341"/>
        <end position="359"/>
    </location>
</feature>
<evidence type="ECO:0000313" key="3">
    <source>
        <dbReference type="Proteomes" id="UP000474967"/>
    </source>
</evidence>
<dbReference type="Proteomes" id="UP000474967">
    <property type="component" value="Unassembled WGS sequence"/>
</dbReference>
<dbReference type="EMBL" id="JAAGWY010000001">
    <property type="protein sequence ID" value="NEN05792.1"/>
    <property type="molecule type" value="Genomic_DNA"/>
</dbReference>
<feature type="transmembrane region" description="Helical" evidence="1">
    <location>
        <begin position="115"/>
        <end position="136"/>
    </location>
</feature>
<protein>
    <submittedName>
        <fullName evidence="2">DUF998 domain-containing protein</fullName>
    </submittedName>
</protein>
<keyword evidence="3" id="KW-1185">Reference proteome</keyword>
<feature type="transmembrane region" description="Helical" evidence="1">
    <location>
        <begin position="315"/>
        <end position="335"/>
    </location>
</feature>
<keyword evidence="1" id="KW-0472">Membrane</keyword>
<dbReference type="RefSeq" id="WP_163288962.1">
    <property type="nucleotide sequence ID" value="NZ_JAAGWY010000001.1"/>
</dbReference>
<name>A0A6L9XWH6_9MICO</name>
<feature type="transmembrane region" description="Helical" evidence="1">
    <location>
        <begin position="21"/>
        <end position="45"/>
    </location>
</feature>
<dbReference type="AlphaFoldDB" id="A0A6L9XWH6"/>
<proteinExistence type="predicted"/>